<reference evidence="3" key="1">
    <citation type="submission" date="2016-09" db="EMBL/GenBank/DDBJ databases">
        <authorList>
            <person name="Varghese N."/>
            <person name="Submissions S."/>
        </authorList>
    </citation>
    <scope>NUCLEOTIDE SEQUENCE [LARGE SCALE GENOMIC DNA]</scope>
    <source>
        <strain evidence="3">TNe-862</strain>
    </source>
</reference>
<keyword evidence="3" id="KW-1185">Reference proteome</keyword>
<evidence type="ECO:0000313" key="3">
    <source>
        <dbReference type="Proteomes" id="UP000198908"/>
    </source>
</evidence>
<protein>
    <submittedName>
        <fullName evidence="2">Uncharacterized protein</fullName>
    </submittedName>
</protein>
<evidence type="ECO:0000313" key="2">
    <source>
        <dbReference type="EMBL" id="SDE27610.1"/>
    </source>
</evidence>
<dbReference type="RefSeq" id="WP_092005299.1">
    <property type="nucleotide sequence ID" value="NZ_FMYQ01000040.1"/>
</dbReference>
<dbReference type="Proteomes" id="UP000198908">
    <property type="component" value="Unassembled WGS sequence"/>
</dbReference>
<dbReference type="OrthoDB" id="9009944at2"/>
<name>A0A1G7BLN9_9BURK</name>
<feature type="region of interest" description="Disordered" evidence="1">
    <location>
        <begin position="1"/>
        <end position="90"/>
    </location>
</feature>
<dbReference type="AlphaFoldDB" id="A0A1G7BLN9"/>
<evidence type="ECO:0000256" key="1">
    <source>
        <dbReference type="SAM" id="MobiDB-lite"/>
    </source>
</evidence>
<feature type="compositionally biased region" description="Pro residues" evidence="1">
    <location>
        <begin position="35"/>
        <end position="44"/>
    </location>
</feature>
<proteinExistence type="predicted"/>
<sequence length="90" mass="9307">MSNEPPEGAPPRATDLPKPVGDAVPAPTEPGLDRPLPPKTQPEPPAEETNGGPGEPAQTPSEDESRPLGDALPTPREPGLDRPLPPKKAS</sequence>
<organism evidence="2 3">
    <name type="scientific">Paraburkholderia lycopersici</name>
    <dbReference type="NCBI Taxonomy" id="416944"/>
    <lineage>
        <taxon>Bacteria</taxon>
        <taxon>Pseudomonadati</taxon>
        <taxon>Pseudomonadota</taxon>
        <taxon>Betaproteobacteria</taxon>
        <taxon>Burkholderiales</taxon>
        <taxon>Burkholderiaceae</taxon>
        <taxon>Paraburkholderia</taxon>
    </lineage>
</organism>
<accession>A0A1G7BLN9</accession>
<gene>
    <name evidence="2" type="ORF">SAMN05421548_1406</name>
</gene>
<dbReference type="EMBL" id="FMYQ01000040">
    <property type="protein sequence ID" value="SDE27610.1"/>
    <property type="molecule type" value="Genomic_DNA"/>
</dbReference>